<evidence type="ECO:0000313" key="4">
    <source>
        <dbReference type="EMBL" id="ADE57420.1"/>
    </source>
</evidence>
<dbReference type="Proteomes" id="UP000002366">
    <property type="component" value="Chromosome"/>
</dbReference>
<keyword evidence="2 4" id="KW-0560">Oxidoreductase</keyword>
<dbReference type="AlphaFoldDB" id="D5EFT8"/>
<dbReference type="PROSITE" id="PS00470">
    <property type="entry name" value="IDH_IMDH"/>
    <property type="match status" value="1"/>
</dbReference>
<dbReference type="GO" id="GO:0006099">
    <property type="term" value="P:tricarboxylic acid cycle"/>
    <property type="evidence" value="ECO:0007669"/>
    <property type="project" value="TreeGrafter"/>
</dbReference>
<comment type="similarity">
    <text evidence="1">Belongs to the isocitrate and isopropylmalate dehydrogenases family.</text>
</comment>
<evidence type="ECO:0000313" key="5">
    <source>
        <dbReference type="Proteomes" id="UP000002366"/>
    </source>
</evidence>
<evidence type="ECO:0000256" key="1">
    <source>
        <dbReference type="ARBA" id="ARBA00007769"/>
    </source>
</evidence>
<protein>
    <submittedName>
        <fullName evidence="4">Isocitrate dehydrogenase (NAD(+))</fullName>
        <ecNumber evidence="4">1.1.1.41</ecNumber>
    </submittedName>
</protein>
<dbReference type="RefSeq" id="WP_013048683.1">
    <property type="nucleotide sequence ID" value="NC_014011.1"/>
</dbReference>
<proteinExistence type="inferred from homology"/>
<dbReference type="Pfam" id="PF00180">
    <property type="entry name" value="Iso_dh"/>
    <property type="match status" value="1"/>
</dbReference>
<keyword evidence="5" id="KW-1185">Reference proteome</keyword>
<dbReference type="HOGENOM" id="CLU_031953_0_1_0"/>
<dbReference type="eggNOG" id="COG0473">
    <property type="taxonomic scope" value="Bacteria"/>
</dbReference>
<dbReference type="GO" id="GO:0004449">
    <property type="term" value="F:isocitrate dehydrogenase (NAD+) activity"/>
    <property type="evidence" value="ECO:0007669"/>
    <property type="project" value="UniProtKB-EC"/>
</dbReference>
<sequence length="331" mass="35992">MTRITLIPGDGIGPEVVNAARQVVDALKLGIEWEEVAAGQVAVPEYGEPVPEKALESIRRNKVALKGPLTNIVGEGFRSPNVTLRVKLDLYANIRHAKYYEGVRSNFKDLDLIVVRESTEDTYAGQEQMLSDDVAVALKFITKKGSERVVRKAFEYAIANGRKKVTASVKPNILKLTDGLFLKTAREVAKDYPQIEFDEVIIDALCMRLVLMPEAFDVMVMPNVYGDMVSDLTAGLVGGLGVGPGVNYGDDIAVFESVHGSVPKYAGQDRINPTAMILSACLMLRHLGYSEGADRVENAVATVIREGKVVTRDLGGTAKTSEMTQAIIHAL</sequence>
<dbReference type="GO" id="GO:0000287">
    <property type="term" value="F:magnesium ion binding"/>
    <property type="evidence" value="ECO:0007669"/>
    <property type="project" value="InterPro"/>
</dbReference>
<dbReference type="SMART" id="SM01329">
    <property type="entry name" value="Iso_dh"/>
    <property type="match status" value="1"/>
</dbReference>
<dbReference type="KEGG" id="aco:Amico_1301"/>
<dbReference type="EMBL" id="CP001997">
    <property type="protein sequence ID" value="ADE57420.1"/>
    <property type="molecule type" value="Genomic_DNA"/>
</dbReference>
<accession>D5EFT8</accession>
<dbReference type="GO" id="GO:0051287">
    <property type="term" value="F:NAD binding"/>
    <property type="evidence" value="ECO:0007669"/>
    <property type="project" value="InterPro"/>
</dbReference>
<gene>
    <name evidence="4" type="ordered locus">Amico_1301</name>
</gene>
<dbReference type="Gene3D" id="3.40.718.10">
    <property type="entry name" value="Isopropylmalate Dehydrogenase"/>
    <property type="match status" value="1"/>
</dbReference>
<organism evidence="4 5">
    <name type="scientific">Aminobacterium colombiense (strain DSM 12261 / ALA-1)</name>
    <dbReference type="NCBI Taxonomy" id="572547"/>
    <lineage>
        <taxon>Bacteria</taxon>
        <taxon>Thermotogati</taxon>
        <taxon>Synergistota</taxon>
        <taxon>Synergistia</taxon>
        <taxon>Synergistales</taxon>
        <taxon>Aminobacteriaceae</taxon>
        <taxon>Aminobacterium</taxon>
    </lineage>
</organism>
<dbReference type="SUPFAM" id="SSF53659">
    <property type="entry name" value="Isocitrate/Isopropylmalate dehydrogenase-like"/>
    <property type="match status" value="1"/>
</dbReference>
<dbReference type="PANTHER" id="PTHR11835">
    <property type="entry name" value="DECARBOXYLATING DEHYDROGENASES-ISOCITRATE, ISOPROPYLMALATE, TARTRATE"/>
    <property type="match status" value="1"/>
</dbReference>
<dbReference type="InterPro" id="IPR024084">
    <property type="entry name" value="IsoPropMal-DH-like_dom"/>
</dbReference>
<reference evidence="4 5" key="1">
    <citation type="journal article" date="2010" name="Stand. Genomic Sci.">
        <title>Complete genome sequence of Aminobacterium colombiense type strain (ALA-1).</title>
        <authorList>
            <person name="Chertkov O."/>
            <person name="Sikorski J."/>
            <person name="Brambilla E."/>
            <person name="Lapidus A."/>
            <person name="Copeland A."/>
            <person name="Glavina Del Rio T."/>
            <person name="Nolan M."/>
            <person name="Lucas S."/>
            <person name="Tice H."/>
            <person name="Cheng J.F."/>
            <person name="Han C."/>
            <person name="Detter J.C."/>
            <person name="Bruce D."/>
            <person name="Tapia R."/>
            <person name="Goodwin L."/>
            <person name="Pitluck S."/>
            <person name="Liolios K."/>
            <person name="Ivanova N."/>
            <person name="Mavromatis K."/>
            <person name="Ovchinnikova G."/>
            <person name="Pati A."/>
            <person name="Chen A."/>
            <person name="Palaniappan K."/>
            <person name="Land M."/>
            <person name="Hauser L."/>
            <person name="Chang Y.J."/>
            <person name="Jeffries C.D."/>
            <person name="Spring S."/>
            <person name="Rohde M."/>
            <person name="Goker M."/>
            <person name="Bristow J."/>
            <person name="Eisen J.A."/>
            <person name="Markowitz V."/>
            <person name="Hugenholtz P."/>
            <person name="Kyrpides N.C."/>
            <person name="Klenk H.P."/>
        </authorList>
    </citation>
    <scope>NUCLEOTIDE SEQUENCE [LARGE SCALE GENOMIC DNA]</scope>
    <source>
        <strain evidence="5">DSM 12261 / ALA-1</strain>
    </source>
</reference>
<feature type="domain" description="Isopropylmalate dehydrogenase-like" evidence="3">
    <location>
        <begin position="3"/>
        <end position="327"/>
    </location>
</feature>
<dbReference type="OrthoDB" id="9806254at2"/>
<dbReference type="STRING" id="572547.Amico_1301"/>
<evidence type="ECO:0000256" key="2">
    <source>
        <dbReference type="ARBA" id="ARBA00023002"/>
    </source>
</evidence>
<name>D5EFT8_AMICL</name>
<dbReference type="InterPro" id="IPR019818">
    <property type="entry name" value="IsoCit/isopropylmalate_DH_CS"/>
</dbReference>
<dbReference type="GO" id="GO:0006102">
    <property type="term" value="P:isocitrate metabolic process"/>
    <property type="evidence" value="ECO:0007669"/>
    <property type="project" value="TreeGrafter"/>
</dbReference>
<dbReference type="EC" id="1.1.1.41" evidence="4"/>
<dbReference type="PANTHER" id="PTHR11835:SF34">
    <property type="entry name" value="ISOCITRATE DEHYDROGENASE [NAD] SUBUNIT ALPHA, MITOCHONDRIAL"/>
    <property type="match status" value="1"/>
</dbReference>
<evidence type="ECO:0000259" key="3">
    <source>
        <dbReference type="SMART" id="SM01329"/>
    </source>
</evidence>